<evidence type="ECO:0000313" key="3">
    <source>
        <dbReference type="Proteomes" id="UP000410492"/>
    </source>
</evidence>
<dbReference type="EMBL" id="CAACVG010003127">
    <property type="protein sequence ID" value="VEN37203.1"/>
    <property type="molecule type" value="Genomic_DNA"/>
</dbReference>
<dbReference type="SUPFAM" id="SSF55961">
    <property type="entry name" value="Bet v1-like"/>
    <property type="match status" value="1"/>
</dbReference>
<dbReference type="GO" id="GO:0005765">
    <property type="term" value="C:lysosomal membrane"/>
    <property type="evidence" value="ECO:0007669"/>
    <property type="project" value="TreeGrafter"/>
</dbReference>
<keyword evidence="3" id="KW-1185">Reference proteome</keyword>
<dbReference type="OrthoDB" id="74575at2759"/>
<dbReference type="InterPro" id="IPR051869">
    <property type="entry name" value="STARD3"/>
</dbReference>
<gene>
    <name evidence="2" type="ORF">CALMAC_LOCUS2543</name>
</gene>
<dbReference type="InterPro" id="IPR023393">
    <property type="entry name" value="START-like_dom_sf"/>
</dbReference>
<name>A0A653BNL0_CALMS</name>
<dbReference type="Proteomes" id="UP000410492">
    <property type="component" value="Unassembled WGS sequence"/>
</dbReference>
<dbReference type="GO" id="GO:0140284">
    <property type="term" value="C:endoplasmic reticulum-endosome membrane contact site"/>
    <property type="evidence" value="ECO:0007669"/>
    <property type="project" value="TreeGrafter"/>
</dbReference>
<reference evidence="2 3" key="1">
    <citation type="submission" date="2019-01" db="EMBL/GenBank/DDBJ databases">
        <authorList>
            <person name="Sayadi A."/>
        </authorList>
    </citation>
    <scope>NUCLEOTIDE SEQUENCE [LARGE SCALE GENOMIC DNA]</scope>
</reference>
<evidence type="ECO:0000313" key="2">
    <source>
        <dbReference type="EMBL" id="VEN37203.1"/>
    </source>
</evidence>
<organism evidence="2 3">
    <name type="scientific">Callosobruchus maculatus</name>
    <name type="common">Southern cowpea weevil</name>
    <name type="synonym">Pulse bruchid</name>
    <dbReference type="NCBI Taxonomy" id="64391"/>
    <lineage>
        <taxon>Eukaryota</taxon>
        <taxon>Metazoa</taxon>
        <taxon>Ecdysozoa</taxon>
        <taxon>Arthropoda</taxon>
        <taxon>Hexapoda</taxon>
        <taxon>Insecta</taxon>
        <taxon>Pterygota</taxon>
        <taxon>Neoptera</taxon>
        <taxon>Endopterygota</taxon>
        <taxon>Coleoptera</taxon>
        <taxon>Polyphaga</taxon>
        <taxon>Cucujiformia</taxon>
        <taxon>Chrysomeloidea</taxon>
        <taxon>Chrysomelidae</taxon>
        <taxon>Bruchinae</taxon>
        <taxon>Bruchini</taxon>
        <taxon>Callosobruchus</taxon>
    </lineage>
</organism>
<dbReference type="AlphaFoldDB" id="A0A653BNL0"/>
<dbReference type="GO" id="GO:0008289">
    <property type="term" value="F:lipid binding"/>
    <property type="evidence" value="ECO:0007669"/>
    <property type="project" value="InterPro"/>
</dbReference>
<dbReference type="Gene3D" id="3.30.530.20">
    <property type="match status" value="1"/>
</dbReference>
<dbReference type="Pfam" id="PF01852">
    <property type="entry name" value="START"/>
    <property type="match status" value="1"/>
</dbReference>
<dbReference type="GO" id="GO:0031902">
    <property type="term" value="C:late endosome membrane"/>
    <property type="evidence" value="ECO:0007669"/>
    <property type="project" value="TreeGrafter"/>
</dbReference>
<protein>
    <recommendedName>
        <fullName evidence="1">START domain-containing protein</fullName>
    </recommendedName>
</protein>
<dbReference type="PROSITE" id="PS50848">
    <property type="entry name" value="START"/>
    <property type="match status" value="1"/>
</dbReference>
<dbReference type="GO" id="GO:0005789">
    <property type="term" value="C:endoplasmic reticulum membrane"/>
    <property type="evidence" value="ECO:0007669"/>
    <property type="project" value="TreeGrafter"/>
</dbReference>
<dbReference type="InterPro" id="IPR002913">
    <property type="entry name" value="START_lipid-bd_dom"/>
</dbReference>
<dbReference type="GO" id="GO:0099044">
    <property type="term" value="P:vesicle tethering to endoplasmic reticulum"/>
    <property type="evidence" value="ECO:0007669"/>
    <property type="project" value="TreeGrafter"/>
</dbReference>
<sequence length="105" mass="12332">MSTPISPIIDFVNLRHWDLVEGRYVISHVKTDHPSLPINKKIVRGESAVGCTIIEQTDDPNKCTLYWIVNVDLKMWLPRGIFDKEMSQMMFRQHISRKREVPREV</sequence>
<dbReference type="PANTHER" id="PTHR46121">
    <property type="entry name" value="STEROIDOGENIC ACUTE REGULATORY PROTEIN-LIKE"/>
    <property type="match status" value="1"/>
</dbReference>
<feature type="domain" description="START" evidence="1">
    <location>
        <begin position="1"/>
        <end position="105"/>
    </location>
</feature>
<proteinExistence type="predicted"/>
<accession>A0A653BNL0</accession>
<dbReference type="PANTHER" id="PTHR46121:SF4">
    <property type="entry name" value="STEROIDOGENIC ACUTE REGULATORY PROTEIN-LIKE"/>
    <property type="match status" value="1"/>
</dbReference>
<evidence type="ECO:0000259" key="1">
    <source>
        <dbReference type="PROSITE" id="PS50848"/>
    </source>
</evidence>